<dbReference type="Pfam" id="PF17479">
    <property type="entry name" value="DUF3048_C"/>
    <property type="match status" value="1"/>
</dbReference>
<feature type="domain" description="DUF3048" evidence="2">
    <location>
        <begin position="84"/>
        <end position="226"/>
    </location>
</feature>
<evidence type="ECO:0000259" key="2">
    <source>
        <dbReference type="Pfam" id="PF11258"/>
    </source>
</evidence>
<evidence type="ECO:0000259" key="3">
    <source>
        <dbReference type="Pfam" id="PF17479"/>
    </source>
</evidence>
<dbReference type="InterPro" id="IPR023158">
    <property type="entry name" value="YerB-like_sf"/>
</dbReference>
<proteinExistence type="predicted"/>
<sequence length="384" mass="43079">MKKRAWFCAAGLILLMGTVTGCQGKYQEVAVTDASAETDTTPAPTKEIKIETTTEAPAEEAVESGDWYTFEERTEQDGKIRSYLTGEMVDAAVGNRRPIAIMMSNDKASLPQYGINRADIVYEAPVEGGMNRYMAIIEDYDDLDRIGSVRSCRTYYTYFAREFDAIYAHYGQSTFAKPYLANVDNINGLDGIGTVAYYRTKDRKSPHNAYSSGERLNKAIAQLGYSESYSADYKGHYRFAKTGHEVTLDGAPSVMEAARVYPGYVMNKPWFEYNESDGLYYRYQYGAAHKGNEGPIAVKNILFQYCPSGHYATTDYLDINVHDDSYGLYATEGKAIPVKWTKDGEFGLTHYYDMENNEVILNQGKTWICVISAQDSSNVEVYGK</sequence>
<dbReference type="EMBL" id="CYZE01000001">
    <property type="protein sequence ID" value="CUN51785.1"/>
    <property type="molecule type" value="Genomic_DNA"/>
</dbReference>
<protein>
    <submittedName>
        <fullName evidence="4">Putative lipoprotein yerB</fullName>
    </submittedName>
</protein>
<dbReference type="PROSITE" id="PS51257">
    <property type="entry name" value="PROKAR_LIPOPROTEIN"/>
    <property type="match status" value="1"/>
</dbReference>
<dbReference type="Gene3D" id="3.50.90.10">
    <property type="entry name" value="YerB-like"/>
    <property type="match status" value="1"/>
</dbReference>
<name>A0A173XMA1_9FIRM</name>
<gene>
    <name evidence="4" type="primary">yerB</name>
    <name evidence="4" type="ORF">ERS852407_00435</name>
</gene>
<dbReference type="InterPro" id="IPR021416">
    <property type="entry name" value="DUF3048_N"/>
</dbReference>
<organism evidence="4 5">
    <name type="scientific">Hungatella hathewayi</name>
    <dbReference type="NCBI Taxonomy" id="154046"/>
    <lineage>
        <taxon>Bacteria</taxon>
        <taxon>Bacillati</taxon>
        <taxon>Bacillota</taxon>
        <taxon>Clostridia</taxon>
        <taxon>Lachnospirales</taxon>
        <taxon>Lachnospiraceae</taxon>
        <taxon>Hungatella</taxon>
    </lineage>
</organism>
<evidence type="ECO:0000313" key="5">
    <source>
        <dbReference type="Proteomes" id="UP000095651"/>
    </source>
</evidence>
<evidence type="ECO:0000256" key="1">
    <source>
        <dbReference type="SAM" id="SignalP"/>
    </source>
</evidence>
<dbReference type="Pfam" id="PF11258">
    <property type="entry name" value="DUF3048"/>
    <property type="match status" value="1"/>
</dbReference>
<dbReference type="SUPFAM" id="SSF159774">
    <property type="entry name" value="YerB-like"/>
    <property type="match status" value="1"/>
</dbReference>
<dbReference type="AlphaFoldDB" id="A0A173XMA1"/>
<feature type="domain" description="DUF3048" evidence="3">
    <location>
        <begin position="267"/>
        <end position="368"/>
    </location>
</feature>
<accession>A0A173XMA1</accession>
<reference evidence="4 5" key="1">
    <citation type="submission" date="2015-09" db="EMBL/GenBank/DDBJ databases">
        <authorList>
            <consortium name="Pathogen Informatics"/>
        </authorList>
    </citation>
    <scope>NUCLEOTIDE SEQUENCE [LARGE SCALE GENOMIC DNA]</scope>
    <source>
        <strain evidence="4 5">2789STDY5608850</strain>
    </source>
</reference>
<dbReference type="RefSeq" id="WP_055652818.1">
    <property type="nucleotide sequence ID" value="NZ_CABIXC010000001.1"/>
</dbReference>
<keyword evidence="4" id="KW-0449">Lipoprotein</keyword>
<keyword evidence="1" id="KW-0732">Signal</keyword>
<dbReference type="Proteomes" id="UP000095651">
    <property type="component" value="Unassembled WGS sequence"/>
</dbReference>
<feature type="chain" id="PRO_5038981140" evidence="1">
    <location>
        <begin position="22"/>
        <end position="384"/>
    </location>
</feature>
<feature type="signal peptide" evidence="1">
    <location>
        <begin position="1"/>
        <end position="21"/>
    </location>
</feature>
<dbReference type="InterPro" id="IPR035328">
    <property type="entry name" value="DUF3048_C"/>
</dbReference>
<evidence type="ECO:0000313" key="4">
    <source>
        <dbReference type="EMBL" id="CUN51785.1"/>
    </source>
</evidence>